<name>A0ABY6JA37_9BACT</name>
<dbReference type="Gene3D" id="1.25.40.390">
    <property type="match status" value="1"/>
</dbReference>
<dbReference type="Pfam" id="PF14322">
    <property type="entry name" value="SusD-like_3"/>
    <property type="match status" value="1"/>
</dbReference>
<protein>
    <submittedName>
        <fullName evidence="9">RagB/SusD family nutrient uptake outer membrane protein</fullName>
    </submittedName>
</protein>
<feature type="chain" id="PRO_5045779451" evidence="6">
    <location>
        <begin position="23"/>
        <end position="490"/>
    </location>
</feature>
<evidence type="ECO:0000259" key="8">
    <source>
        <dbReference type="Pfam" id="PF14322"/>
    </source>
</evidence>
<reference evidence="9" key="1">
    <citation type="submission" date="2022-10" db="EMBL/GenBank/DDBJ databases">
        <title>Chitinophaga sp. nov., isolated from soil.</title>
        <authorList>
            <person name="Jeon C.O."/>
        </authorList>
    </citation>
    <scope>NUCLEOTIDE SEQUENCE</scope>
    <source>
        <strain evidence="9">R8</strain>
    </source>
</reference>
<comment type="subcellular location">
    <subcellularLocation>
        <location evidence="1">Cell outer membrane</location>
    </subcellularLocation>
</comment>
<keyword evidence="5" id="KW-0998">Cell outer membrane</keyword>
<evidence type="ECO:0000259" key="7">
    <source>
        <dbReference type="Pfam" id="PF07980"/>
    </source>
</evidence>
<dbReference type="CDD" id="cd08977">
    <property type="entry name" value="SusD"/>
    <property type="match status" value="1"/>
</dbReference>
<dbReference type="EMBL" id="CP107006">
    <property type="protein sequence ID" value="UYQ95422.1"/>
    <property type="molecule type" value="Genomic_DNA"/>
</dbReference>
<dbReference type="InterPro" id="IPR011990">
    <property type="entry name" value="TPR-like_helical_dom_sf"/>
</dbReference>
<dbReference type="SUPFAM" id="SSF48452">
    <property type="entry name" value="TPR-like"/>
    <property type="match status" value="1"/>
</dbReference>
<proteinExistence type="inferred from homology"/>
<gene>
    <name evidence="9" type="ORF">MKQ68_09960</name>
</gene>
<feature type="domain" description="SusD-like N-terminal" evidence="8">
    <location>
        <begin position="25"/>
        <end position="187"/>
    </location>
</feature>
<evidence type="ECO:0000256" key="4">
    <source>
        <dbReference type="ARBA" id="ARBA00023136"/>
    </source>
</evidence>
<evidence type="ECO:0000313" key="9">
    <source>
        <dbReference type="EMBL" id="UYQ95422.1"/>
    </source>
</evidence>
<organism evidence="9 10">
    <name type="scientific">Chitinophaga horti</name>
    <dbReference type="NCBI Taxonomy" id="2920382"/>
    <lineage>
        <taxon>Bacteria</taxon>
        <taxon>Pseudomonadati</taxon>
        <taxon>Bacteroidota</taxon>
        <taxon>Chitinophagia</taxon>
        <taxon>Chitinophagales</taxon>
        <taxon>Chitinophagaceae</taxon>
        <taxon>Chitinophaga</taxon>
    </lineage>
</organism>
<dbReference type="InterPro" id="IPR033985">
    <property type="entry name" value="SusD-like_N"/>
</dbReference>
<evidence type="ECO:0000256" key="2">
    <source>
        <dbReference type="ARBA" id="ARBA00006275"/>
    </source>
</evidence>
<feature type="domain" description="RagB/SusD" evidence="7">
    <location>
        <begin position="364"/>
        <end position="490"/>
    </location>
</feature>
<evidence type="ECO:0000313" key="10">
    <source>
        <dbReference type="Proteomes" id="UP001162741"/>
    </source>
</evidence>
<keyword evidence="10" id="KW-1185">Reference proteome</keyword>
<comment type="similarity">
    <text evidence="2">Belongs to the SusD family.</text>
</comment>
<keyword evidence="4" id="KW-0472">Membrane</keyword>
<sequence>MKGWMIKIGCLAVMAFSFPSCDAILEVEPQSNITEQVFFKNESDFEPNVVGIYTVLRSLVNNNTYGMERGEELISASNSRFTVAWSHTLSPSSGALNYAEWYRGIGHCNLLLEKIKGFSFSANPDLKKKIVAETYALRAFFYFHLVRVIGDAPIMLEAVVNDNVPQLPRSPAADVVTQILADIDASLEQYTSMDNFVRSSYPSKYRFAYGSVQAMKADVLLWSAKVNGGGDASLQQAITAINEVETTGLSLNEDFAAVTGTRASSNKEVLMAAYYQRDETPGGNYAKNALPFLSIVQGATNLDKLPYAVSSGNAQGAYQISPLSKSLFTNAADKRIPYTWVVEMQGAAQRVSWITKYPGTKYSDDRIPDNDLLVYRLADVFLMKAEAYAALNDLTNSVKYLDTVRLRAGTGRYAGAVTKPAIEREILDERGRELFFENKRWFDLVRFHRGGTIDVYKYVPNLAGKTTPLFWPVNSTVIANNPNIDQTDGY</sequence>
<evidence type="ECO:0000256" key="3">
    <source>
        <dbReference type="ARBA" id="ARBA00022729"/>
    </source>
</evidence>
<feature type="signal peptide" evidence="6">
    <location>
        <begin position="1"/>
        <end position="22"/>
    </location>
</feature>
<evidence type="ECO:0000256" key="5">
    <source>
        <dbReference type="ARBA" id="ARBA00023237"/>
    </source>
</evidence>
<dbReference type="InterPro" id="IPR012944">
    <property type="entry name" value="SusD_RagB_dom"/>
</dbReference>
<dbReference type="Pfam" id="PF07980">
    <property type="entry name" value="SusD_RagB"/>
    <property type="match status" value="1"/>
</dbReference>
<dbReference type="Proteomes" id="UP001162741">
    <property type="component" value="Chromosome"/>
</dbReference>
<keyword evidence="3 6" id="KW-0732">Signal</keyword>
<accession>A0ABY6JA37</accession>
<evidence type="ECO:0000256" key="1">
    <source>
        <dbReference type="ARBA" id="ARBA00004442"/>
    </source>
</evidence>
<dbReference type="RefSeq" id="WP_264283161.1">
    <property type="nucleotide sequence ID" value="NZ_CP107006.1"/>
</dbReference>
<evidence type="ECO:0000256" key="6">
    <source>
        <dbReference type="SAM" id="SignalP"/>
    </source>
</evidence>